<evidence type="ECO:0000259" key="1">
    <source>
        <dbReference type="PROSITE" id="PS50106"/>
    </source>
</evidence>
<dbReference type="GO" id="GO:0005543">
    <property type="term" value="F:phospholipid binding"/>
    <property type="evidence" value="ECO:0007669"/>
    <property type="project" value="TreeGrafter"/>
</dbReference>
<dbReference type="InterPro" id="IPR036034">
    <property type="entry name" value="PDZ_sf"/>
</dbReference>
<dbReference type="GO" id="GO:0008021">
    <property type="term" value="C:synaptic vesicle"/>
    <property type="evidence" value="ECO:0007669"/>
    <property type="project" value="TreeGrafter"/>
</dbReference>
<dbReference type="EMBL" id="CAJOBH010225048">
    <property type="protein sequence ID" value="CAF5046256.1"/>
    <property type="molecule type" value="Genomic_DNA"/>
</dbReference>
<dbReference type="GO" id="GO:0002092">
    <property type="term" value="P:positive regulation of receptor internalization"/>
    <property type="evidence" value="ECO:0007669"/>
    <property type="project" value="TreeGrafter"/>
</dbReference>
<accession>A0A814ZRF2</accession>
<evidence type="ECO:0000313" key="6">
    <source>
        <dbReference type="EMBL" id="CAF5195673.1"/>
    </source>
</evidence>
<sequence>MYEYYDIEENTLGTTLTSGTCKLMKNSENLIGISLGGGYPCCPCLFIVQVFDDSPASKDGSLAAGDEIVSINGESVKGRTKHEVAKMITSAKTDVAVHYNKLHVQLQEGKTLDIILKKVKHRIVETMSTTTADALGLSRAILVNG</sequence>
<dbReference type="SMART" id="SM00228">
    <property type="entry name" value="PDZ"/>
    <property type="match status" value="1"/>
</dbReference>
<protein>
    <recommendedName>
        <fullName evidence="1">PDZ domain-containing protein</fullName>
    </recommendedName>
</protein>
<dbReference type="GO" id="GO:0098842">
    <property type="term" value="C:postsynaptic early endosome"/>
    <property type="evidence" value="ECO:0007669"/>
    <property type="project" value="TreeGrafter"/>
</dbReference>
<dbReference type="Proteomes" id="UP000681720">
    <property type="component" value="Unassembled WGS sequence"/>
</dbReference>
<dbReference type="PROSITE" id="PS50106">
    <property type="entry name" value="PDZ"/>
    <property type="match status" value="1"/>
</dbReference>
<dbReference type="AlphaFoldDB" id="A0A814ZRF2"/>
<dbReference type="Pfam" id="PF00595">
    <property type="entry name" value="PDZ"/>
    <property type="match status" value="1"/>
</dbReference>
<dbReference type="FunFam" id="2.30.42.10:FF:000073">
    <property type="entry name" value="Interacting with PRKCA"/>
    <property type="match status" value="1"/>
</dbReference>
<dbReference type="PANTHER" id="PTHR12141:SF1">
    <property type="entry name" value="PRKCA-BINDING PROTEIN"/>
    <property type="match status" value="1"/>
</dbReference>
<dbReference type="GO" id="GO:0006886">
    <property type="term" value="P:intracellular protein transport"/>
    <property type="evidence" value="ECO:0007669"/>
    <property type="project" value="TreeGrafter"/>
</dbReference>
<dbReference type="GO" id="GO:0034315">
    <property type="term" value="P:regulation of Arp2/3 complex-mediated actin nucleation"/>
    <property type="evidence" value="ECO:0007669"/>
    <property type="project" value="TreeGrafter"/>
</dbReference>
<dbReference type="Proteomes" id="UP000663834">
    <property type="component" value="Unassembled WGS sequence"/>
</dbReference>
<dbReference type="GO" id="GO:0097062">
    <property type="term" value="P:dendritic spine maintenance"/>
    <property type="evidence" value="ECO:0007669"/>
    <property type="project" value="TreeGrafter"/>
</dbReference>
<dbReference type="CDD" id="cd06722">
    <property type="entry name" value="PDZ_PICK1-like"/>
    <property type="match status" value="1"/>
</dbReference>
<gene>
    <name evidence="4" type="ORF">BYL167_LOCUS57514</name>
    <name evidence="2" type="ORF">CJN711_LOCUS519</name>
    <name evidence="5" type="ORF">GIL414_LOCUS64641</name>
    <name evidence="3" type="ORF">KQP761_LOCUS2104</name>
    <name evidence="6" type="ORF">SMN809_LOCUS73882</name>
</gene>
<dbReference type="Proteomes" id="UP000676336">
    <property type="component" value="Unassembled WGS sequence"/>
</dbReference>
<name>A0A814ZRF2_9BILA</name>
<reference evidence="3" key="1">
    <citation type="submission" date="2021-02" db="EMBL/GenBank/DDBJ databases">
        <authorList>
            <person name="Nowell W R."/>
        </authorList>
    </citation>
    <scope>NUCLEOTIDE SEQUENCE</scope>
</reference>
<dbReference type="EMBL" id="CAJNOV010000038">
    <property type="protein sequence ID" value="CAF0963098.1"/>
    <property type="molecule type" value="Genomic_DNA"/>
</dbReference>
<dbReference type="GO" id="GO:0043005">
    <property type="term" value="C:neuron projection"/>
    <property type="evidence" value="ECO:0007669"/>
    <property type="project" value="TreeGrafter"/>
</dbReference>
<comment type="caution">
    <text evidence="3">The sequence shown here is derived from an EMBL/GenBank/DDBJ whole genome shotgun (WGS) entry which is preliminary data.</text>
</comment>
<dbReference type="InterPro" id="IPR001478">
    <property type="entry name" value="PDZ"/>
</dbReference>
<dbReference type="GO" id="GO:0043113">
    <property type="term" value="P:receptor clustering"/>
    <property type="evidence" value="ECO:0007669"/>
    <property type="project" value="TreeGrafter"/>
</dbReference>
<dbReference type="OrthoDB" id="5917245at2759"/>
<feature type="domain" description="PDZ" evidence="1">
    <location>
        <begin position="20"/>
        <end position="103"/>
    </location>
</feature>
<evidence type="ECO:0000313" key="3">
    <source>
        <dbReference type="EMBL" id="CAF1247351.1"/>
    </source>
</evidence>
<dbReference type="EMBL" id="CAJNOW010000134">
    <property type="protein sequence ID" value="CAF1247351.1"/>
    <property type="molecule type" value="Genomic_DNA"/>
</dbReference>
<evidence type="ECO:0000313" key="7">
    <source>
        <dbReference type="Proteomes" id="UP000663834"/>
    </source>
</evidence>
<evidence type="ECO:0000313" key="2">
    <source>
        <dbReference type="EMBL" id="CAF0963098.1"/>
    </source>
</evidence>
<dbReference type="PANTHER" id="PTHR12141">
    <property type="entry name" value="ARFAPTIN-RELATED"/>
    <property type="match status" value="1"/>
</dbReference>
<dbReference type="Gene3D" id="2.30.42.10">
    <property type="match status" value="1"/>
</dbReference>
<dbReference type="SUPFAM" id="SSF50156">
    <property type="entry name" value="PDZ domain-like"/>
    <property type="match status" value="1"/>
</dbReference>
<dbReference type="GO" id="GO:0014069">
    <property type="term" value="C:postsynaptic density"/>
    <property type="evidence" value="ECO:0007669"/>
    <property type="project" value="TreeGrafter"/>
</dbReference>
<proteinExistence type="predicted"/>
<dbReference type="GO" id="GO:0005080">
    <property type="term" value="F:protein kinase C binding"/>
    <property type="evidence" value="ECO:0007669"/>
    <property type="project" value="TreeGrafter"/>
</dbReference>
<dbReference type="GO" id="GO:0005886">
    <property type="term" value="C:plasma membrane"/>
    <property type="evidence" value="ECO:0007669"/>
    <property type="project" value="GOC"/>
</dbReference>
<dbReference type="EMBL" id="CAJOBI010328906">
    <property type="protein sequence ID" value="CAF5195673.1"/>
    <property type="molecule type" value="Genomic_DNA"/>
</dbReference>
<evidence type="ECO:0000313" key="5">
    <source>
        <dbReference type="EMBL" id="CAF5143795.1"/>
    </source>
</evidence>
<organism evidence="3 7">
    <name type="scientific">Rotaria magnacalcarata</name>
    <dbReference type="NCBI Taxonomy" id="392030"/>
    <lineage>
        <taxon>Eukaryota</taxon>
        <taxon>Metazoa</taxon>
        <taxon>Spiralia</taxon>
        <taxon>Gnathifera</taxon>
        <taxon>Rotifera</taxon>
        <taxon>Eurotatoria</taxon>
        <taxon>Bdelloidea</taxon>
        <taxon>Philodinida</taxon>
        <taxon>Philodinidae</taxon>
        <taxon>Rotaria</taxon>
    </lineage>
</organism>
<evidence type="ECO:0000313" key="4">
    <source>
        <dbReference type="EMBL" id="CAF5046256.1"/>
    </source>
</evidence>
<dbReference type="GO" id="GO:0032588">
    <property type="term" value="C:trans-Golgi network membrane"/>
    <property type="evidence" value="ECO:0007669"/>
    <property type="project" value="TreeGrafter"/>
</dbReference>
<dbReference type="InterPro" id="IPR030798">
    <property type="entry name" value="Arfaptin_fam"/>
</dbReference>
<dbReference type="EMBL" id="CAJOBJ010280908">
    <property type="protein sequence ID" value="CAF5143795.1"/>
    <property type="molecule type" value="Genomic_DNA"/>
</dbReference>
<dbReference type="Proteomes" id="UP000681967">
    <property type="component" value="Unassembled WGS sequence"/>
</dbReference>
<dbReference type="Proteomes" id="UP000663855">
    <property type="component" value="Unassembled WGS sequence"/>
</dbReference>